<reference evidence="2 3" key="1">
    <citation type="journal article" date="2017" name="Curr. Biol.">
        <title>The Evolution of Venom by Co-option of Single-Copy Genes.</title>
        <authorList>
            <person name="Martinson E.O."/>
            <person name="Mrinalini"/>
            <person name="Kelkar Y.D."/>
            <person name="Chang C.H."/>
            <person name="Werren J.H."/>
        </authorList>
    </citation>
    <scope>NUCLEOTIDE SEQUENCE [LARGE SCALE GENOMIC DNA]</scope>
    <source>
        <strain evidence="2 3">Alberta</strain>
        <tissue evidence="2">Whole body</tissue>
    </source>
</reference>
<dbReference type="AlphaFoldDB" id="A0A232ELQ2"/>
<proteinExistence type="predicted"/>
<dbReference type="Proteomes" id="UP000215335">
    <property type="component" value="Unassembled WGS sequence"/>
</dbReference>
<name>A0A232ELQ2_9HYME</name>
<gene>
    <name evidence="2" type="ORF">TSAR_014343</name>
</gene>
<dbReference type="EMBL" id="NNAY01003516">
    <property type="protein sequence ID" value="OXU19290.1"/>
    <property type="molecule type" value="Genomic_DNA"/>
</dbReference>
<evidence type="ECO:0000256" key="1">
    <source>
        <dbReference type="SAM" id="MobiDB-lite"/>
    </source>
</evidence>
<protein>
    <submittedName>
        <fullName evidence="2">Uncharacterized protein</fullName>
    </submittedName>
</protein>
<evidence type="ECO:0000313" key="2">
    <source>
        <dbReference type="EMBL" id="OXU19290.1"/>
    </source>
</evidence>
<accession>A0A232ELQ2</accession>
<keyword evidence="3" id="KW-1185">Reference proteome</keyword>
<feature type="region of interest" description="Disordered" evidence="1">
    <location>
        <begin position="135"/>
        <end position="222"/>
    </location>
</feature>
<comment type="caution">
    <text evidence="2">The sequence shown here is derived from an EMBL/GenBank/DDBJ whole genome shotgun (WGS) entry which is preliminary data.</text>
</comment>
<organism evidence="2 3">
    <name type="scientific">Trichomalopsis sarcophagae</name>
    <dbReference type="NCBI Taxonomy" id="543379"/>
    <lineage>
        <taxon>Eukaryota</taxon>
        <taxon>Metazoa</taxon>
        <taxon>Ecdysozoa</taxon>
        <taxon>Arthropoda</taxon>
        <taxon>Hexapoda</taxon>
        <taxon>Insecta</taxon>
        <taxon>Pterygota</taxon>
        <taxon>Neoptera</taxon>
        <taxon>Endopterygota</taxon>
        <taxon>Hymenoptera</taxon>
        <taxon>Apocrita</taxon>
        <taxon>Proctotrupomorpha</taxon>
        <taxon>Chalcidoidea</taxon>
        <taxon>Pteromalidae</taxon>
        <taxon>Pteromalinae</taxon>
        <taxon>Trichomalopsis</taxon>
    </lineage>
</organism>
<evidence type="ECO:0000313" key="3">
    <source>
        <dbReference type="Proteomes" id="UP000215335"/>
    </source>
</evidence>
<feature type="region of interest" description="Disordered" evidence="1">
    <location>
        <begin position="50"/>
        <end position="83"/>
    </location>
</feature>
<sequence length="222" mass="24728">IPSKERKIPPPPRQAEKRVRERLRLHLLLAETNRALILECRQHRKSLTADAAAQTGPVPERQHSSVQTDLPLLTTPTPQSGPNIPESSFDLIDIQSWLTTDPDLWDIRLYHRATPTPATANSTTQLQVISRKIAAKQSAQTAQRRSIGISPRKRRPPTGKLSPTKRRPTAPRLPGQRRKPRVISNEMLRVPLPLPLGKSPLVKEKTPPEPMASAAVDLTTSD</sequence>
<feature type="compositionally biased region" description="Basic residues" evidence="1">
    <location>
        <begin position="151"/>
        <end position="181"/>
    </location>
</feature>
<feature type="non-terminal residue" evidence="2">
    <location>
        <position position="1"/>
    </location>
</feature>